<comment type="subunit">
    <text evidence="9">Component of the small nucleolar ribonucleoprotein particles containing H/ACA-type snoRNAs (H/ACA snoRNPs).</text>
</comment>
<evidence type="ECO:0000256" key="3">
    <source>
        <dbReference type="ARBA" id="ARBA00022517"/>
    </source>
</evidence>
<evidence type="ECO:0000256" key="4">
    <source>
        <dbReference type="ARBA" id="ARBA00022552"/>
    </source>
</evidence>
<evidence type="ECO:0000313" key="11">
    <source>
        <dbReference type="EMBL" id="TFJ86558.1"/>
    </source>
</evidence>
<dbReference type="Pfam" id="PF04410">
    <property type="entry name" value="Gar1"/>
    <property type="match status" value="1"/>
</dbReference>
<reference evidence="11 12" key="1">
    <citation type="submission" date="2019-01" db="EMBL/GenBank/DDBJ databases">
        <title>Nuclear Genome Assembly of the Microalgal Biofuel strain Nannochloropsis salina CCMP1776.</title>
        <authorList>
            <person name="Hovde B."/>
        </authorList>
    </citation>
    <scope>NUCLEOTIDE SEQUENCE [LARGE SCALE GENOMIC DNA]</scope>
    <source>
        <strain evidence="11 12">CCMP1776</strain>
    </source>
</reference>
<accession>A0A4D9DD16</accession>
<evidence type="ECO:0000313" key="12">
    <source>
        <dbReference type="Proteomes" id="UP000355283"/>
    </source>
</evidence>
<comment type="function">
    <text evidence="9">Required for ribosome biogenesis. Part of a complex which catalyzes pseudouridylation of rRNA. This involves the isomerization of uridine such that the ribose is subsequently attached to C5, instead of the normal N1. Pseudouridine ("psi") residues may serve to stabilize the conformation of rRNAs.</text>
</comment>
<evidence type="ECO:0000256" key="1">
    <source>
        <dbReference type="ARBA" id="ARBA00004229"/>
    </source>
</evidence>
<evidence type="ECO:0000256" key="10">
    <source>
        <dbReference type="SAM" id="MobiDB-lite"/>
    </source>
</evidence>
<comment type="similarity">
    <text evidence="8 9">Belongs to the GAR1 family.</text>
</comment>
<dbReference type="SUPFAM" id="SSF50447">
    <property type="entry name" value="Translation proteins"/>
    <property type="match status" value="1"/>
</dbReference>
<dbReference type="InterPro" id="IPR009000">
    <property type="entry name" value="Transl_B-barrel_sf"/>
</dbReference>
<keyword evidence="12" id="KW-1185">Reference proteome</keyword>
<dbReference type="PANTHER" id="PTHR23237">
    <property type="entry name" value="NUCLEOLAR PROTEIN FAMILY A MEMBER 1 SNORNP PROTEIN GAR1"/>
    <property type="match status" value="1"/>
</dbReference>
<keyword evidence="4 9" id="KW-0698">rRNA processing</keyword>
<dbReference type="InterPro" id="IPR038664">
    <property type="entry name" value="Gar1/Naf1_Cbf5-bd_sf"/>
</dbReference>
<keyword evidence="3 9" id="KW-0690">Ribosome biogenesis</keyword>
<feature type="region of interest" description="Disordered" evidence="10">
    <location>
        <begin position="1"/>
        <end position="41"/>
    </location>
</feature>
<dbReference type="GO" id="GO:0031429">
    <property type="term" value="C:box H/ACA snoRNP complex"/>
    <property type="evidence" value="ECO:0007669"/>
    <property type="project" value="TreeGrafter"/>
</dbReference>
<dbReference type="InterPro" id="IPR007504">
    <property type="entry name" value="H/ACA_rnp_Gar1/Naf1"/>
</dbReference>
<feature type="compositionally biased region" description="Gly residues" evidence="10">
    <location>
        <begin position="10"/>
        <end position="34"/>
    </location>
</feature>
<organism evidence="11 12">
    <name type="scientific">Nannochloropsis salina CCMP1776</name>
    <dbReference type="NCBI Taxonomy" id="1027361"/>
    <lineage>
        <taxon>Eukaryota</taxon>
        <taxon>Sar</taxon>
        <taxon>Stramenopiles</taxon>
        <taxon>Ochrophyta</taxon>
        <taxon>Eustigmatophyceae</taxon>
        <taxon>Eustigmatales</taxon>
        <taxon>Monodopsidaceae</taxon>
        <taxon>Microchloropsis</taxon>
        <taxon>Microchloropsis salina</taxon>
    </lineage>
</organism>
<evidence type="ECO:0000256" key="5">
    <source>
        <dbReference type="ARBA" id="ARBA00022884"/>
    </source>
</evidence>
<sequence length="202" mass="20664">MRPPMHRGGGRGPPGRGGGFRGGRGGGGRFGSGRGYDEGPPEQVVEAGAFVHEVEGEMLIKLTNENIPYFNAGIFLENKTRVGKVEEPSPLRLRTSFTLARTNSSLCRALLVGAVEEAEEDEVEEGVEEGGGAGALGRGAEVGAGARVGGLGADAASVDGVGDFPQEEGGRREGEEVSEGEGGGVGFRAESEVVVACVPVNV</sequence>
<gene>
    <name evidence="11" type="ORF">NSK_002215</name>
</gene>
<dbReference type="GO" id="GO:0009507">
    <property type="term" value="C:chloroplast"/>
    <property type="evidence" value="ECO:0007669"/>
    <property type="project" value="UniProtKB-SubCell"/>
</dbReference>
<evidence type="ECO:0000256" key="6">
    <source>
        <dbReference type="ARBA" id="ARBA00023242"/>
    </source>
</evidence>
<name>A0A4D9DD16_9STRA</name>
<dbReference type="Gene3D" id="2.40.10.230">
    <property type="entry name" value="Probable tRNA pseudouridine synthase domain"/>
    <property type="match status" value="1"/>
</dbReference>
<dbReference type="PANTHER" id="PTHR23237:SF6">
    <property type="entry name" value="H_ACA RIBONUCLEOPROTEIN COMPLEX SUBUNIT 1"/>
    <property type="match status" value="1"/>
</dbReference>
<evidence type="ECO:0000256" key="9">
    <source>
        <dbReference type="RuleBase" id="RU364004"/>
    </source>
</evidence>
<dbReference type="GO" id="GO:0034513">
    <property type="term" value="F:box H/ACA snoRNA binding"/>
    <property type="evidence" value="ECO:0007669"/>
    <property type="project" value="TreeGrafter"/>
</dbReference>
<evidence type="ECO:0000256" key="2">
    <source>
        <dbReference type="ARBA" id="ARBA00004604"/>
    </source>
</evidence>
<dbReference type="EMBL" id="SDOX01000008">
    <property type="protein sequence ID" value="TFJ86558.1"/>
    <property type="molecule type" value="Genomic_DNA"/>
</dbReference>
<keyword evidence="5 9" id="KW-0694">RNA-binding</keyword>
<proteinExistence type="inferred from homology"/>
<protein>
    <recommendedName>
        <fullName evidence="9">H/ACA ribonucleoprotein complex subunit</fullName>
    </recommendedName>
</protein>
<comment type="caution">
    <text evidence="11">The sequence shown here is derived from an EMBL/GenBank/DDBJ whole genome shotgun (WGS) entry which is preliminary data.</text>
</comment>
<evidence type="ECO:0000256" key="7">
    <source>
        <dbReference type="ARBA" id="ARBA00023274"/>
    </source>
</evidence>
<dbReference type="Proteomes" id="UP000355283">
    <property type="component" value="Unassembled WGS sequence"/>
</dbReference>
<dbReference type="AlphaFoldDB" id="A0A4D9DD16"/>
<comment type="subcellular location">
    <subcellularLocation>
        <location evidence="2 9">Nucleus</location>
        <location evidence="2 9">Nucleolus</location>
    </subcellularLocation>
    <subcellularLocation>
        <location evidence="1">Plastid</location>
        <location evidence="1">Chloroplast</location>
    </subcellularLocation>
</comment>
<dbReference type="OrthoDB" id="2187159at2759"/>
<evidence type="ECO:0000256" key="8">
    <source>
        <dbReference type="ARBA" id="ARBA00038293"/>
    </source>
</evidence>
<keyword evidence="7 9" id="KW-0687">Ribonucleoprotein</keyword>
<dbReference type="GO" id="GO:0000454">
    <property type="term" value="P:snoRNA guided rRNA pseudouridine synthesis"/>
    <property type="evidence" value="ECO:0007669"/>
    <property type="project" value="TreeGrafter"/>
</dbReference>
<keyword evidence="6 9" id="KW-0539">Nucleus</keyword>
<feature type="region of interest" description="Disordered" evidence="10">
    <location>
        <begin position="157"/>
        <end position="185"/>
    </location>
</feature>